<name>A0A9N7ZC64_PLEPL</name>
<comment type="caution">
    <text evidence="1">The sequence shown here is derived from an EMBL/GenBank/DDBJ whole genome shotgun (WGS) entry which is preliminary data.</text>
</comment>
<evidence type="ECO:0000313" key="2">
    <source>
        <dbReference type="Proteomes" id="UP001153269"/>
    </source>
</evidence>
<protein>
    <submittedName>
        <fullName evidence="1">Uncharacterized protein</fullName>
    </submittedName>
</protein>
<dbReference type="AlphaFoldDB" id="A0A9N7ZC64"/>
<dbReference type="Proteomes" id="UP001153269">
    <property type="component" value="Unassembled WGS sequence"/>
</dbReference>
<evidence type="ECO:0000313" key="1">
    <source>
        <dbReference type="EMBL" id="CAB1456374.1"/>
    </source>
</evidence>
<dbReference type="EMBL" id="CADEAL010004294">
    <property type="protein sequence ID" value="CAB1456374.1"/>
    <property type="molecule type" value="Genomic_DNA"/>
</dbReference>
<sequence length="186" mass="20647">MLRTLVSPVTCSVASSYLSTFAGFPVRGRRRYPLIYHSEDSRAGASRGRAAPRALIGVQTQAAGRCDISTPLSSSAAAAFIQFTMKGIQTTTTVCLLPPDKAPSPWERVDTSMRGCFHREECPLLPLKEQHTHRLRICLYPQSEQLLISHGASVYQFLERVTNWGPRLFDREPGTACGSIIHEDRE</sequence>
<keyword evidence="2" id="KW-1185">Reference proteome</keyword>
<reference evidence="1" key="1">
    <citation type="submission" date="2020-03" db="EMBL/GenBank/DDBJ databases">
        <authorList>
            <person name="Weist P."/>
        </authorList>
    </citation>
    <scope>NUCLEOTIDE SEQUENCE</scope>
</reference>
<accession>A0A9N7ZC64</accession>
<organism evidence="1 2">
    <name type="scientific">Pleuronectes platessa</name>
    <name type="common">European plaice</name>
    <dbReference type="NCBI Taxonomy" id="8262"/>
    <lineage>
        <taxon>Eukaryota</taxon>
        <taxon>Metazoa</taxon>
        <taxon>Chordata</taxon>
        <taxon>Craniata</taxon>
        <taxon>Vertebrata</taxon>
        <taxon>Euteleostomi</taxon>
        <taxon>Actinopterygii</taxon>
        <taxon>Neopterygii</taxon>
        <taxon>Teleostei</taxon>
        <taxon>Neoteleostei</taxon>
        <taxon>Acanthomorphata</taxon>
        <taxon>Carangaria</taxon>
        <taxon>Pleuronectiformes</taxon>
        <taxon>Pleuronectoidei</taxon>
        <taxon>Pleuronectidae</taxon>
        <taxon>Pleuronectes</taxon>
    </lineage>
</organism>
<gene>
    <name evidence="1" type="ORF">PLEPLA_LOCUS44158</name>
</gene>
<proteinExistence type="predicted"/>